<dbReference type="SMART" id="SM00831">
    <property type="entry name" value="Cation_ATPase_N"/>
    <property type="match status" value="1"/>
</dbReference>
<dbReference type="InterPro" id="IPR008250">
    <property type="entry name" value="ATPase_P-typ_transduc_dom_A_sf"/>
</dbReference>
<feature type="region of interest" description="Disordered" evidence="5">
    <location>
        <begin position="238"/>
        <end position="270"/>
    </location>
</feature>
<comment type="subcellular location">
    <subcellularLocation>
        <location evidence="1">Membrane</location>
    </subcellularLocation>
</comment>
<feature type="compositionally biased region" description="Basic and acidic residues" evidence="5">
    <location>
        <begin position="284"/>
        <end position="299"/>
    </location>
</feature>
<evidence type="ECO:0000256" key="1">
    <source>
        <dbReference type="ARBA" id="ARBA00004370"/>
    </source>
</evidence>
<feature type="chain" id="PRO_5020022814" description="Cation-transporting P-type ATPase N-terminal domain-containing protein" evidence="6">
    <location>
        <begin position="23"/>
        <end position="630"/>
    </location>
</feature>
<dbReference type="InterPro" id="IPR023299">
    <property type="entry name" value="ATPase_P-typ_cyto_dom_N"/>
</dbReference>
<evidence type="ECO:0000256" key="3">
    <source>
        <dbReference type="ARBA" id="ARBA00022989"/>
    </source>
</evidence>
<dbReference type="AlphaFoldDB" id="A0A4D9CYK4"/>
<evidence type="ECO:0000259" key="7">
    <source>
        <dbReference type="SMART" id="SM00831"/>
    </source>
</evidence>
<proteinExistence type="predicted"/>
<keyword evidence="3" id="KW-1133">Transmembrane helix</keyword>
<evidence type="ECO:0000256" key="5">
    <source>
        <dbReference type="SAM" id="MobiDB-lite"/>
    </source>
</evidence>
<dbReference type="GO" id="GO:0005391">
    <property type="term" value="F:P-type sodium:potassium-exchanging transporter activity"/>
    <property type="evidence" value="ECO:0007669"/>
    <property type="project" value="TreeGrafter"/>
</dbReference>
<dbReference type="PRINTS" id="PR00119">
    <property type="entry name" value="CATATPASE"/>
</dbReference>
<feature type="compositionally biased region" description="Basic and acidic residues" evidence="5">
    <location>
        <begin position="493"/>
        <end position="508"/>
    </location>
</feature>
<comment type="caution">
    <text evidence="8">The sequence shown here is derived from an EMBL/GenBank/DDBJ whole genome shotgun (WGS) entry which is preliminary data.</text>
</comment>
<feature type="region of interest" description="Disordered" evidence="5">
    <location>
        <begin position="469"/>
        <end position="508"/>
    </location>
</feature>
<feature type="region of interest" description="Disordered" evidence="5">
    <location>
        <begin position="528"/>
        <end position="583"/>
    </location>
</feature>
<dbReference type="Pfam" id="PF00690">
    <property type="entry name" value="Cation_ATPase_N"/>
    <property type="match status" value="1"/>
</dbReference>
<dbReference type="InterPro" id="IPR018303">
    <property type="entry name" value="ATPase_P-typ_P_site"/>
</dbReference>
<dbReference type="OrthoDB" id="116380at2759"/>
<dbReference type="GO" id="GO:1902600">
    <property type="term" value="P:proton transmembrane transport"/>
    <property type="evidence" value="ECO:0007669"/>
    <property type="project" value="TreeGrafter"/>
</dbReference>
<dbReference type="Gene3D" id="3.40.50.1000">
    <property type="entry name" value="HAD superfamily/HAD-like"/>
    <property type="match status" value="1"/>
</dbReference>
<name>A0A4D9CYK4_9STRA</name>
<dbReference type="EMBL" id="SDOX01000021">
    <property type="protein sequence ID" value="TFJ83574.1"/>
    <property type="molecule type" value="Genomic_DNA"/>
</dbReference>
<evidence type="ECO:0000313" key="9">
    <source>
        <dbReference type="Proteomes" id="UP000355283"/>
    </source>
</evidence>
<dbReference type="GO" id="GO:0030007">
    <property type="term" value="P:intracellular potassium ion homeostasis"/>
    <property type="evidence" value="ECO:0007669"/>
    <property type="project" value="TreeGrafter"/>
</dbReference>
<protein>
    <recommendedName>
        <fullName evidence="7">Cation-transporting P-type ATPase N-terminal domain-containing protein</fullName>
    </recommendedName>
</protein>
<keyword evidence="2" id="KW-0812">Transmembrane</keyword>
<dbReference type="GO" id="GO:0005886">
    <property type="term" value="C:plasma membrane"/>
    <property type="evidence" value="ECO:0007669"/>
    <property type="project" value="TreeGrafter"/>
</dbReference>
<accession>A0A4D9CYK4</accession>
<dbReference type="GO" id="GO:1990573">
    <property type="term" value="P:potassium ion import across plasma membrane"/>
    <property type="evidence" value="ECO:0007669"/>
    <property type="project" value="TreeGrafter"/>
</dbReference>
<dbReference type="GO" id="GO:0006883">
    <property type="term" value="P:intracellular sodium ion homeostasis"/>
    <property type="evidence" value="ECO:0007669"/>
    <property type="project" value="TreeGrafter"/>
</dbReference>
<evidence type="ECO:0000256" key="2">
    <source>
        <dbReference type="ARBA" id="ARBA00022692"/>
    </source>
</evidence>
<dbReference type="InterPro" id="IPR023214">
    <property type="entry name" value="HAD_sf"/>
</dbReference>
<evidence type="ECO:0000256" key="6">
    <source>
        <dbReference type="SAM" id="SignalP"/>
    </source>
</evidence>
<organism evidence="8 9">
    <name type="scientific">Nannochloropsis salina CCMP1776</name>
    <dbReference type="NCBI Taxonomy" id="1027361"/>
    <lineage>
        <taxon>Eukaryota</taxon>
        <taxon>Sar</taxon>
        <taxon>Stramenopiles</taxon>
        <taxon>Ochrophyta</taxon>
        <taxon>Eustigmatophyceae</taxon>
        <taxon>Eustigmatales</taxon>
        <taxon>Monodopsidaceae</taxon>
        <taxon>Microchloropsis</taxon>
        <taxon>Microchloropsis salina</taxon>
    </lineage>
</organism>
<dbReference type="InterPro" id="IPR023298">
    <property type="entry name" value="ATPase_P-typ_TM_dom_sf"/>
</dbReference>
<keyword evidence="6" id="KW-0732">Signal</keyword>
<feature type="compositionally biased region" description="Gly residues" evidence="5">
    <location>
        <begin position="255"/>
        <end position="264"/>
    </location>
</feature>
<dbReference type="PROSITE" id="PS00154">
    <property type="entry name" value="ATPASE_E1_E2"/>
    <property type="match status" value="1"/>
</dbReference>
<dbReference type="Gene3D" id="2.70.150.10">
    <property type="entry name" value="Calcium-transporting ATPase, cytoplasmic transduction domain A"/>
    <property type="match status" value="2"/>
</dbReference>
<dbReference type="InterPro" id="IPR004014">
    <property type="entry name" value="ATPase_P-typ_cation-transptr_N"/>
</dbReference>
<keyword evidence="9" id="KW-1185">Reference proteome</keyword>
<keyword evidence="4" id="KW-0472">Membrane</keyword>
<reference evidence="8 9" key="1">
    <citation type="submission" date="2019-01" db="EMBL/GenBank/DDBJ databases">
        <title>Nuclear Genome Assembly of the Microalgal Biofuel strain Nannochloropsis salina CCMP1776.</title>
        <authorList>
            <person name="Hovde B."/>
        </authorList>
    </citation>
    <scope>NUCLEOTIDE SEQUENCE [LARGE SCALE GENOMIC DNA]</scope>
    <source>
        <strain evidence="8 9">CCMP1776</strain>
    </source>
</reference>
<dbReference type="GO" id="GO:0000166">
    <property type="term" value="F:nucleotide binding"/>
    <property type="evidence" value="ECO:0007669"/>
    <property type="project" value="InterPro"/>
</dbReference>
<dbReference type="PANTHER" id="PTHR43294:SF20">
    <property type="entry name" value="P-TYPE ATPASE"/>
    <property type="match status" value="1"/>
</dbReference>
<dbReference type="Proteomes" id="UP000355283">
    <property type="component" value="Unassembled WGS sequence"/>
</dbReference>
<dbReference type="Pfam" id="PF00122">
    <property type="entry name" value="E1-E2_ATPase"/>
    <property type="match status" value="1"/>
</dbReference>
<dbReference type="InterPro" id="IPR050510">
    <property type="entry name" value="Cation_transp_ATPase_P-type"/>
</dbReference>
<feature type="region of interest" description="Disordered" evidence="5">
    <location>
        <begin position="280"/>
        <end position="299"/>
    </location>
</feature>
<dbReference type="PANTHER" id="PTHR43294">
    <property type="entry name" value="SODIUM/POTASSIUM-TRANSPORTING ATPASE SUBUNIT ALPHA"/>
    <property type="match status" value="1"/>
</dbReference>
<dbReference type="SUPFAM" id="SSF81653">
    <property type="entry name" value="Calcium ATPase, transduction domain A"/>
    <property type="match status" value="1"/>
</dbReference>
<feature type="signal peptide" evidence="6">
    <location>
        <begin position="1"/>
        <end position="22"/>
    </location>
</feature>
<sequence>MVFGLILAGVLLILISLPPLHSYFRESAVGGKRSLPPLAPLPPQFAEVVARAGEGGGEQSRQGSAHPTLPPLSLDAAIHILGADVSHGLYSVEARARLLQCGPNEVSTSDAPSYLSIFLKELYEGPQLLLMVVGVAYALVGSVHESCTALVVIFLMINAEIITEYRAKRALARLQSTVPKLAAVLRDEGQEMEVAAATVVPGDLVVLRAGQAVPADLFLLSATSLEIDEAAVTGESIPNPKRVGVRAGRGRGGEEGGGGGGGGGEGEETGSSVLSVVVMGEGEGGGKGEGQEREGKEGAGEDVLISEEKAYAGTMVVRGKGLGLVFRSGPHTFLGGLLRHSRRLRPPRTPLQSLLQSLAGRLTLFALCVSGLGALVGALREWEGGRGAGAWQRVLLTALSLAFATIPEELPLLVAAVLAVGAQALAEKGIYVKSLKAQEALAYVDVILTDKTGTLTENRLSLSAIALPSGGEGEEEVAEEEEGVEEGLGEGGRGGREGGRAGGRRDVPLDEGELRMLLETWAFTSSTSSLAPGGNYKQGIGDRKGEEGKEGGEGGEEGESTGRGEGNRMPPQGEATKVEAPSLAPVQGLPDVFDRAVLLSYLLQDGAGGLTVQVRGRREGGRGKGLESMA</sequence>
<evidence type="ECO:0000256" key="4">
    <source>
        <dbReference type="ARBA" id="ARBA00023136"/>
    </source>
</evidence>
<evidence type="ECO:0000313" key="8">
    <source>
        <dbReference type="EMBL" id="TFJ83574.1"/>
    </source>
</evidence>
<dbReference type="SUPFAM" id="SSF81665">
    <property type="entry name" value="Calcium ATPase, transmembrane domain M"/>
    <property type="match status" value="1"/>
</dbReference>
<dbReference type="GO" id="GO:0036376">
    <property type="term" value="P:sodium ion export across plasma membrane"/>
    <property type="evidence" value="ECO:0007669"/>
    <property type="project" value="TreeGrafter"/>
</dbReference>
<dbReference type="InterPro" id="IPR059000">
    <property type="entry name" value="ATPase_P-type_domA"/>
</dbReference>
<feature type="compositionally biased region" description="Acidic residues" evidence="5">
    <location>
        <begin position="472"/>
        <end position="488"/>
    </location>
</feature>
<feature type="domain" description="Cation-transporting P-type ATPase N-terminal" evidence="7">
    <location>
        <begin position="68"/>
        <end position="142"/>
    </location>
</feature>
<dbReference type="Gene3D" id="1.20.1110.10">
    <property type="entry name" value="Calcium-transporting ATPase, transmembrane domain"/>
    <property type="match status" value="2"/>
</dbReference>
<feature type="compositionally biased region" description="Basic and acidic residues" evidence="5">
    <location>
        <begin position="540"/>
        <end position="552"/>
    </location>
</feature>
<gene>
    <name evidence="8" type="ORF">NSK_004680</name>
</gene>
<dbReference type="Gene3D" id="3.40.1110.10">
    <property type="entry name" value="Calcium-transporting ATPase, cytoplasmic domain N"/>
    <property type="match status" value="1"/>
</dbReference>